<accession>A0A1H3P1W1</accession>
<dbReference type="Gene3D" id="3.30.70.2060">
    <property type="match status" value="1"/>
</dbReference>
<keyword evidence="1" id="KW-0732">Signal</keyword>
<dbReference type="AlphaFoldDB" id="A0A1H3P1W1"/>
<dbReference type="STRING" id="321339.SAMN05444340_1418"/>
<dbReference type="Proteomes" id="UP000199286">
    <property type="component" value="Unassembled WGS sequence"/>
</dbReference>
<dbReference type="PANTHER" id="PTHR41247:SF1">
    <property type="entry name" value="HTH-TYPE TRANSCRIPTIONAL REPRESSOR YCNK"/>
    <property type="match status" value="1"/>
</dbReference>
<dbReference type="EMBL" id="FNPF01000041">
    <property type="protein sequence ID" value="SDY94785.1"/>
    <property type="molecule type" value="Genomic_DNA"/>
</dbReference>
<proteinExistence type="predicted"/>
<evidence type="ECO:0000256" key="1">
    <source>
        <dbReference type="SAM" id="SignalP"/>
    </source>
</evidence>
<dbReference type="PROSITE" id="PS51257">
    <property type="entry name" value="PROKAR_LIPOPROTEIN"/>
    <property type="match status" value="1"/>
</dbReference>
<evidence type="ECO:0000313" key="2">
    <source>
        <dbReference type="EMBL" id="SDY94785.1"/>
    </source>
</evidence>
<gene>
    <name evidence="2" type="ORF">SAMN05444340_1418</name>
</gene>
<dbReference type="OrthoDB" id="7354657at2"/>
<evidence type="ECO:0000313" key="3">
    <source>
        <dbReference type="Proteomes" id="UP000199286"/>
    </source>
</evidence>
<dbReference type="PANTHER" id="PTHR41247">
    <property type="entry name" value="HTH-TYPE TRANSCRIPTIONAL REPRESSOR YCNK"/>
    <property type="match status" value="1"/>
</dbReference>
<dbReference type="InterPro" id="IPR008719">
    <property type="entry name" value="N2O_reductase_NosL"/>
</dbReference>
<organism evidence="2 3">
    <name type="scientific">Citreimonas salinaria</name>
    <dbReference type="NCBI Taxonomy" id="321339"/>
    <lineage>
        <taxon>Bacteria</taxon>
        <taxon>Pseudomonadati</taxon>
        <taxon>Pseudomonadota</taxon>
        <taxon>Alphaproteobacteria</taxon>
        <taxon>Rhodobacterales</taxon>
        <taxon>Roseobacteraceae</taxon>
        <taxon>Citreimonas</taxon>
    </lineage>
</organism>
<sequence>MTVRFIAIALLSVGLLAACDEDEATPPPPPQELTGSEISHYDHMIVTDHEGPKAQILLESSEDPVWFSSVRDAFAFHLLPEEPRDITAIYVTDMARAQTWADPGPGVWIEAREAHFVIGSAMRGGMGAEEPVPFGTEDAATAFAAEHGGEVVAFDAVPEDYVLGATAEPMQMDHGGMSNMATDTE</sequence>
<dbReference type="Pfam" id="PF05573">
    <property type="entry name" value="NosL"/>
    <property type="match status" value="1"/>
</dbReference>
<keyword evidence="3" id="KW-1185">Reference proteome</keyword>
<name>A0A1H3P1W1_9RHOB</name>
<feature type="chain" id="PRO_5011592861" evidence="1">
    <location>
        <begin position="18"/>
        <end position="185"/>
    </location>
</feature>
<dbReference type="SUPFAM" id="SSF160387">
    <property type="entry name" value="NosL/MerB-like"/>
    <property type="match status" value="1"/>
</dbReference>
<protein>
    <submittedName>
        <fullName evidence="2">Copper chaperone NosL</fullName>
    </submittedName>
</protein>
<dbReference type="RefSeq" id="WP_089886502.1">
    <property type="nucleotide sequence ID" value="NZ_FNPF01000041.1"/>
</dbReference>
<feature type="signal peptide" evidence="1">
    <location>
        <begin position="1"/>
        <end position="17"/>
    </location>
</feature>
<dbReference type="Gene3D" id="3.30.70.2050">
    <property type="match status" value="1"/>
</dbReference>
<reference evidence="2 3" key="1">
    <citation type="submission" date="2016-10" db="EMBL/GenBank/DDBJ databases">
        <authorList>
            <person name="de Groot N.N."/>
        </authorList>
    </citation>
    <scope>NUCLEOTIDE SEQUENCE [LARGE SCALE GENOMIC DNA]</scope>
    <source>
        <strain evidence="2 3">DSM 26880</strain>
    </source>
</reference>